<comment type="caution">
    <text evidence="1">The sequence shown here is derived from an EMBL/GenBank/DDBJ whole genome shotgun (WGS) entry which is preliminary data.</text>
</comment>
<dbReference type="EMBL" id="JAFNEN010004766">
    <property type="protein sequence ID" value="KAG8170851.1"/>
    <property type="molecule type" value="Genomic_DNA"/>
</dbReference>
<organism evidence="1 2">
    <name type="scientific">Oedothorax gibbosus</name>
    <dbReference type="NCBI Taxonomy" id="931172"/>
    <lineage>
        <taxon>Eukaryota</taxon>
        <taxon>Metazoa</taxon>
        <taxon>Ecdysozoa</taxon>
        <taxon>Arthropoda</taxon>
        <taxon>Chelicerata</taxon>
        <taxon>Arachnida</taxon>
        <taxon>Araneae</taxon>
        <taxon>Araneomorphae</taxon>
        <taxon>Entelegynae</taxon>
        <taxon>Araneoidea</taxon>
        <taxon>Linyphiidae</taxon>
        <taxon>Erigoninae</taxon>
        <taxon>Oedothorax</taxon>
    </lineage>
</organism>
<evidence type="ECO:0000313" key="1">
    <source>
        <dbReference type="EMBL" id="KAG8170851.1"/>
    </source>
</evidence>
<name>A0AAV6THD6_9ARAC</name>
<sequence length="67" mass="7728">MADNCNRQSPARKRFKLPFLSERKAPRDSQLWHVRVDPGHLRALQDLLVLCSVQAKTPPVPLRRTPD</sequence>
<gene>
    <name evidence="1" type="ORF">JTE90_019626</name>
</gene>
<evidence type="ECO:0000313" key="2">
    <source>
        <dbReference type="Proteomes" id="UP000827092"/>
    </source>
</evidence>
<dbReference type="AlphaFoldDB" id="A0AAV6THD6"/>
<protein>
    <submittedName>
        <fullName evidence="1">Uncharacterized protein</fullName>
    </submittedName>
</protein>
<dbReference type="Proteomes" id="UP000827092">
    <property type="component" value="Unassembled WGS sequence"/>
</dbReference>
<proteinExistence type="predicted"/>
<accession>A0AAV6THD6</accession>
<reference evidence="1 2" key="1">
    <citation type="journal article" date="2022" name="Nat. Ecol. Evol.">
        <title>A masculinizing supergene underlies an exaggerated male reproductive morph in a spider.</title>
        <authorList>
            <person name="Hendrickx F."/>
            <person name="De Corte Z."/>
            <person name="Sonet G."/>
            <person name="Van Belleghem S.M."/>
            <person name="Kostlbacher S."/>
            <person name="Vangestel C."/>
        </authorList>
    </citation>
    <scope>NUCLEOTIDE SEQUENCE [LARGE SCALE GENOMIC DNA]</scope>
    <source>
        <strain evidence="1">W744_W776</strain>
    </source>
</reference>
<keyword evidence="2" id="KW-1185">Reference proteome</keyword>